<keyword evidence="4" id="KW-0645">Protease</keyword>
<dbReference type="PANTHER" id="PTHR42881">
    <property type="entry name" value="PROLYL ENDOPEPTIDASE"/>
    <property type="match status" value="1"/>
</dbReference>
<dbReference type="GO" id="GO:0070012">
    <property type="term" value="F:oligopeptidase activity"/>
    <property type="evidence" value="ECO:0007669"/>
    <property type="project" value="TreeGrafter"/>
</dbReference>
<sequence length="707" mass="78709">MYRHLAAILLAASMSTAQTPRSTTALHYPTPHTVPQVDDYFGTKVSDPYRWMEDLDSPETKTWVDAENEVTAAYFKPLTFRDGIHKRMMDLANYERFSMPQKRGSRYFYSRNSGLQNQAVVYWTEGLTGEPRELIDPNTYLADGTMAINSLSITHDGRFAAIALSEAGSDWQKIIVRDVTTGKDLPDVIQWTKFGGAAWLLDGSGFYYSGYDAPPDGDVLKAANFSMKVFFHKLGTPQKNDPVIFERPDNKEIYIFGGVTDDGKYLLITQQQGTSPNNELAVLDLTDPHAKVQRLISNADATYSPIGNDGSHIWLYTTLNASNGKVIAIDLKQPEREHWTTVIPEAKSKLDSVSLVHRTLIAEYLQDAHTQVELFDEKGKHVHTLALPGVGTAAGFGGERDDEETFYSFANFTTPNVIFRLDMKTLQSSVYREPKVAFDRTQYESKEVFVTSKDGTKVPVFLTYKKGLKLDGNNPTLLYAYGGFNVSLTPYFSATLIPWLERGGVYALACLRGGGEYGEAWHQAGMKLNKQNVFDDFIASGEWLIANKYTSSKKLAIRGESNGGLLMGAMITQRPDLFGAVAAGVGVMDMLRFDKFTVGWGWKADYGSPSENEAEFHAIYKYSPLHNLKSGTKYPSTLIFTADHDDRVFPAHSFKFAAQMQKDQAGPAPVLIRIETRAGHGGGMPLSKRLDVEADIQAFFLRELGVE</sequence>
<dbReference type="Gene3D" id="3.40.50.1820">
    <property type="entry name" value="alpha/beta hydrolase"/>
    <property type="match status" value="1"/>
</dbReference>
<dbReference type="EC" id="3.4.21.26" evidence="3"/>
<comment type="similarity">
    <text evidence="2">Belongs to the peptidase S9A family.</text>
</comment>
<dbReference type="SUPFAM" id="SSF53474">
    <property type="entry name" value="alpha/beta-Hydrolases"/>
    <property type="match status" value="1"/>
</dbReference>
<dbReference type="SUPFAM" id="SSF50993">
    <property type="entry name" value="Peptidase/esterase 'gauge' domain"/>
    <property type="match status" value="1"/>
</dbReference>
<dbReference type="InterPro" id="IPR002470">
    <property type="entry name" value="Peptidase_S9A"/>
</dbReference>
<dbReference type="Pfam" id="PF00326">
    <property type="entry name" value="Peptidase_S9"/>
    <property type="match status" value="1"/>
</dbReference>
<dbReference type="InterPro" id="IPR051167">
    <property type="entry name" value="Prolyl_oligopep/macrocyclase"/>
</dbReference>
<dbReference type="Proteomes" id="UP000182427">
    <property type="component" value="Chromosome I"/>
</dbReference>
<organism evidence="10 11">
    <name type="scientific">Terriglobus roseus</name>
    <dbReference type="NCBI Taxonomy" id="392734"/>
    <lineage>
        <taxon>Bacteria</taxon>
        <taxon>Pseudomonadati</taxon>
        <taxon>Acidobacteriota</taxon>
        <taxon>Terriglobia</taxon>
        <taxon>Terriglobales</taxon>
        <taxon>Acidobacteriaceae</taxon>
        <taxon>Terriglobus</taxon>
    </lineage>
</organism>
<dbReference type="InterPro" id="IPR029058">
    <property type="entry name" value="AB_hydrolase_fold"/>
</dbReference>
<dbReference type="FunFam" id="2.130.10.120:FF:000001">
    <property type="entry name" value="Prolyl endopeptidase"/>
    <property type="match status" value="1"/>
</dbReference>
<protein>
    <recommendedName>
        <fullName evidence="3">prolyl oligopeptidase</fullName>
        <ecNumber evidence="3">3.4.21.26</ecNumber>
    </recommendedName>
</protein>
<dbReference type="RefSeq" id="WP_231966631.1">
    <property type="nucleotide sequence ID" value="NZ_LT629690.1"/>
</dbReference>
<comment type="catalytic activity">
    <reaction evidence="1">
        <text>Hydrolysis of Pro-|-Xaa &gt;&gt; Ala-|-Xaa in oligopeptides.</text>
        <dbReference type="EC" id="3.4.21.26"/>
    </reaction>
</comment>
<dbReference type="FunFam" id="3.40.50.1820:FF:000005">
    <property type="entry name" value="Prolyl endopeptidase"/>
    <property type="match status" value="1"/>
</dbReference>
<dbReference type="InterPro" id="IPR023302">
    <property type="entry name" value="Pept_S9A_N"/>
</dbReference>
<keyword evidence="6" id="KW-0720">Serine protease</keyword>
<gene>
    <name evidence="10" type="ORF">SAMN05444167_3938</name>
</gene>
<feature type="chain" id="PRO_5009242452" description="prolyl oligopeptidase" evidence="7">
    <location>
        <begin position="18"/>
        <end position="707"/>
    </location>
</feature>
<dbReference type="Pfam" id="PF02897">
    <property type="entry name" value="Peptidase_S9_N"/>
    <property type="match status" value="1"/>
</dbReference>
<accession>A0A1G7QNQ4</accession>
<evidence type="ECO:0000259" key="8">
    <source>
        <dbReference type="Pfam" id="PF00326"/>
    </source>
</evidence>
<dbReference type="Gene3D" id="2.130.10.120">
    <property type="entry name" value="Prolyl oligopeptidase, N-terminal domain"/>
    <property type="match status" value="1"/>
</dbReference>
<evidence type="ECO:0000256" key="3">
    <source>
        <dbReference type="ARBA" id="ARBA00011897"/>
    </source>
</evidence>
<evidence type="ECO:0000256" key="2">
    <source>
        <dbReference type="ARBA" id="ARBA00005228"/>
    </source>
</evidence>
<evidence type="ECO:0000256" key="5">
    <source>
        <dbReference type="ARBA" id="ARBA00022801"/>
    </source>
</evidence>
<name>A0A1G7QNQ4_9BACT</name>
<feature type="domain" description="Peptidase S9A N-terminal" evidence="9">
    <location>
        <begin position="31"/>
        <end position="433"/>
    </location>
</feature>
<keyword evidence="11" id="KW-1185">Reference proteome</keyword>
<dbReference type="GO" id="GO:0004252">
    <property type="term" value="F:serine-type endopeptidase activity"/>
    <property type="evidence" value="ECO:0007669"/>
    <property type="project" value="UniProtKB-EC"/>
</dbReference>
<feature type="domain" description="Peptidase S9 prolyl oligopeptidase catalytic" evidence="8">
    <location>
        <begin position="491"/>
        <end position="705"/>
    </location>
</feature>
<dbReference type="PANTHER" id="PTHR42881:SF2">
    <property type="entry name" value="PROLYL ENDOPEPTIDASE"/>
    <property type="match status" value="1"/>
</dbReference>
<dbReference type="EMBL" id="LT629690">
    <property type="protein sequence ID" value="SDG00114.1"/>
    <property type="molecule type" value="Genomic_DNA"/>
</dbReference>
<evidence type="ECO:0000259" key="9">
    <source>
        <dbReference type="Pfam" id="PF02897"/>
    </source>
</evidence>
<proteinExistence type="inferred from homology"/>
<evidence type="ECO:0000256" key="4">
    <source>
        <dbReference type="ARBA" id="ARBA00022670"/>
    </source>
</evidence>
<keyword evidence="7" id="KW-0732">Signal</keyword>
<dbReference type="AlphaFoldDB" id="A0A1G7QNQ4"/>
<evidence type="ECO:0000313" key="11">
    <source>
        <dbReference type="Proteomes" id="UP000182427"/>
    </source>
</evidence>
<evidence type="ECO:0000313" key="10">
    <source>
        <dbReference type="EMBL" id="SDG00114.1"/>
    </source>
</evidence>
<dbReference type="InterPro" id="IPR001375">
    <property type="entry name" value="Peptidase_S9_cat"/>
</dbReference>
<dbReference type="GO" id="GO:0005829">
    <property type="term" value="C:cytosol"/>
    <property type="evidence" value="ECO:0007669"/>
    <property type="project" value="TreeGrafter"/>
</dbReference>
<evidence type="ECO:0000256" key="7">
    <source>
        <dbReference type="SAM" id="SignalP"/>
    </source>
</evidence>
<reference evidence="10 11" key="1">
    <citation type="submission" date="2016-10" db="EMBL/GenBank/DDBJ databases">
        <authorList>
            <person name="de Groot N.N."/>
        </authorList>
    </citation>
    <scope>NUCLEOTIDE SEQUENCE [LARGE SCALE GENOMIC DNA]</scope>
    <source>
        <strain evidence="10 11">GAS232</strain>
    </source>
</reference>
<keyword evidence="5" id="KW-0378">Hydrolase</keyword>
<evidence type="ECO:0000256" key="6">
    <source>
        <dbReference type="ARBA" id="ARBA00022825"/>
    </source>
</evidence>
<dbReference type="PRINTS" id="PR00862">
    <property type="entry name" value="PROLIGOPTASE"/>
</dbReference>
<feature type="signal peptide" evidence="7">
    <location>
        <begin position="1"/>
        <end position="17"/>
    </location>
</feature>
<evidence type="ECO:0000256" key="1">
    <source>
        <dbReference type="ARBA" id="ARBA00001070"/>
    </source>
</evidence>
<dbReference type="GO" id="GO:0006508">
    <property type="term" value="P:proteolysis"/>
    <property type="evidence" value="ECO:0007669"/>
    <property type="project" value="UniProtKB-KW"/>
</dbReference>